<proteinExistence type="predicted"/>
<keyword evidence="2" id="KW-1185">Reference proteome</keyword>
<gene>
    <name evidence="1" type="ORF">Gogos_022063</name>
</gene>
<reference evidence="1 2" key="1">
    <citation type="journal article" date="2019" name="Genome Biol. Evol.">
        <title>Insights into the evolution of the New World diploid cottons (Gossypium, subgenus Houzingenia) based on genome sequencing.</title>
        <authorList>
            <person name="Grover C.E."/>
            <person name="Arick M.A. 2nd"/>
            <person name="Thrash A."/>
            <person name="Conover J.L."/>
            <person name="Sanders W.S."/>
            <person name="Peterson D.G."/>
            <person name="Frelichowski J.E."/>
            <person name="Scheffler J.A."/>
            <person name="Scheffler B.E."/>
            <person name="Wendel J.F."/>
        </authorList>
    </citation>
    <scope>NUCLEOTIDE SEQUENCE [LARGE SCALE GENOMIC DNA]</scope>
    <source>
        <strain evidence="1">5</strain>
        <tissue evidence="1">Leaf</tissue>
    </source>
</reference>
<organism evidence="1 2">
    <name type="scientific">Gossypium gossypioides</name>
    <name type="common">Mexican cotton</name>
    <name type="synonym">Selera gossypioides</name>
    <dbReference type="NCBI Taxonomy" id="34282"/>
    <lineage>
        <taxon>Eukaryota</taxon>
        <taxon>Viridiplantae</taxon>
        <taxon>Streptophyta</taxon>
        <taxon>Embryophyta</taxon>
        <taxon>Tracheophyta</taxon>
        <taxon>Spermatophyta</taxon>
        <taxon>Magnoliopsida</taxon>
        <taxon>eudicotyledons</taxon>
        <taxon>Gunneridae</taxon>
        <taxon>Pentapetalae</taxon>
        <taxon>rosids</taxon>
        <taxon>malvids</taxon>
        <taxon>Malvales</taxon>
        <taxon>Malvaceae</taxon>
        <taxon>Malvoideae</taxon>
        <taxon>Gossypium</taxon>
    </lineage>
</organism>
<name>A0A7J9D3Y8_GOSGO</name>
<sequence length="59" mass="7043">MVFQQFSGYNGGVFYANQIFTSAETRKMQRLARDNVRMILEEQEKQNHELETKKMKIDN</sequence>
<accession>A0A7J9D3Y8</accession>
<evidence type="ECO:0000313" key="1">
    <source>
        <dbReference type="EMBL" id="MBA0755453.1"/>
    </source>
</evidence>
<evidence type="ECO:0000313" key="2">
    <source>
        <dbReference type="Proteomes" id="UP000593579"/>
    </source>
</evidence>
<dbReference type="AlphaFoldDB" id="A0A7J9D3Y8"/>
<comment type="caution">
    <text evidence="1">The sequence shown here is derived from an EMBL/GenBank/DDBJ whole genome shotgun (WGS) entry which is preliminary data.</text>
</comment>
<protein>
    <submittedName>
        <fullName evidence="1">Uncharacterized protein</fullName>
    </submittedName>
</protein>
<dbReference type="EMBL" id="JABEZY010269774">
    <property type="protein sequence ID" value="MBA0755453.1"/>
    <property type="molecule type" value="Genomic_DNA"/>
</dbReference>
<dbReference type="Proteomes" id="UP000593579">
    <property type="component" value="Unassembled WGS sequence"/>
</dbReference>
<feature type="non-terminal residue" evidence="1">
    <location>
        <position position="1"/>
    </location>
</feature>